<dbReference type="SUPFAM" id="SSF54665">
    <property type="entry name" value="CO dehydrogenase molybdoprotein N-domain-like"/>
    <property type="match status" value="1"/>
</dbReference>
<dbReference type="Proteomes" id="UP000286732">
    <property type="component" value="Unassembled WGS sequence"/>
</dbReference>
<name>A0A432G7Q4_9DELT</name>
<dbReference type="InterPro" id="IPR036856">
    <property type="entry name" value="Ald_Oxase/Xan_DH_a/b_sf"/>
</dbReference>
<proteinExistence type="predicted"/>
<accession>A0A432G7Q4</accession>
<protein>
    <recommendedName>
        <fullName evidence="3">Aldehyde oxidase/xanthine dehydrogenase a/b hammerhead domain-containing protein</fullName>
    </recommendedName>
</protein>
<gene>
    <name evidence="1" type="ORF">DSY98_05355</name>
</gene>
<feature type="non-terminal residue" evidence="1">
    <location>
        <position position="49"/>
    </location>
</feature>
<evidence type="ECO:0000313" key="1">
    <source>
        <dbReference type="EMBL" id="RTZ79776.1"/>
    </source>
</evidence>
<organism evidence="1 2">
    <name type="scientific">SAR324 cluster bacterium</name>
    <dbReference type="NCBI Taxonomy" id="2024889"/>
    <lineage>
        <taxon>Bacteria</taxon>
        <taxon>Deltaproteobacteria</taxon>
        <taxon>SAR324 cluster</taxon>
    </lineage>
</organism>
<evidence type="ECO:0000313" key="2">
    <source>
        <dbReference type="Proteomes" id="UP000286732"/>
    </source>
</evidence>
<dbReference type="Gene3D" id="3.90.1170.50">
    <property type="entry name" value="Aldehyde oxidase/xanthine dehydrogenase, a/b hammerhead"/>
    <property type="match status" value="1"/>
</dbReference>
<comment type="caution">
    <text evidence="1">The sequence shown here is derived from an EMBL/GenBank/DDBJ whole genome shotgun (WGS) entry which is preliminary data.</text>
</comment>
<reference evidence="1 2" key="1">
    <citation type="submission" date="2018-06" db="EMBL/GenBank/DDBJ databases">
        <title>Combined omics and stable isotope probing to characterize newly discovered Mariana Back-Arc vent microbial communities.</title>
        <authorList>
            <person name="Trembath-Reichert E."/>
            <person name="Huber J.A."/>
        </authorList>
    </citation>
    <scope>NUCLEOTIDE SEQUENCE [LARGE SCALE GENOMIC DNA]</scope>
    <source>
        <strain evidence="1">MAG 63_2</strain>
    </source>
</reference>
<dbReference type="EMBL" id="QNZM01000207">
    <property type="protein sequence ID" value="RTZ79776.1"/>
    <property type="molecule type" value="Genomic_DNA"/>
</dbReference>
<dbReference type="AlphaFoldDB" id="A0A432G7Q4"/>
<evidence type="ECO:0008006" key="3">
    <source>
        <dbReference type="Google" id="ProtNLM"/>
    </source>
</evidence>
<sequence>MGDLIGKSFKRVDDNRFLKCEGKYTDDFNMPNQTFAVYVRSPHAHANLV</sequence>